<name>A0A562IL13_9ACTN</name>
<dbReference type="CDD" id="cd04301">
    <property type="entry name" value="NAT_SF"/>
    <property type="match status" value="1"/>
</dbReference>
<feature type="domain" description="N-acetyltransferase" evidence="3">
    <location>
        <begin position="12"/>
        <end position="157"/>
    </location>
</feature>
<dbReference type="PANTHER" id="PTHR43877:SF2">
    <property type="entry name" value="AMINOALKYLPHOSPHONATE N-ACETYLTRANSFERASE-RELATED"/>
    <property type="match status" value="1"/>
</dbReference>
<dbReference type="PANTHER" id="PTHR43877">
    <property type="entry name" value="AMINOALKYLPHOSPHONATE N-ACETYLTRANSFERASE-RELATED-RELATED"/>
    <property type="match status" value="1"/>
</dbReference>
<dbReference type="InterPro" id="IPR016181">
    <property type="entry name" value="Acyl_CoA_acyltransferase"/>
</dbReference>
<reference evidence="4 5" key="1">
    <citation type="submission" date="2019-07" db="EMBL/GenBank/DDBJ databases">
        <title>R&amp;d 2014.</title>
        <authorList>
            <person name="Klenk H.-P."/>
        </authorList>
    </citation>
    <scope>NUCLEOTIDE SEQUENCE [LARGE SCALE GENOMIC DNA]</scope>
    <source>
        <strain evidence="4 5">DSM 45764</strain>
    </source>
</reference>
<sequence>MSTEAGRAPGTTGTITIEQVDAAATYPLRAQELRQGRPVEIDEDDAPYTIHLAARVDGGAIVGVVRFHPRDCPWREGEGSWQLRGMATDPRVRGLGAGRALVAEGLVRVAARGGDLVWCDARAAAVGFYARIGFTPVTDEYDLRPVGPHRGMVIELPIR</sequence>
<keyword evidence="2 4" id="KW-0012">Acyltransferase</keyword>
<dbReference type="AlphaFoldDB" id="A0A562IL13"/>
<dbReference type="InterPro" id="IPR000182">
    <property type="entry name" value="GNAT_dom"/>
</dbReference>
<dbReference type="EMBL" id="VLKF01000001">
    <property type="protein sequence ID" value="TWH71562.1"/>
    <property type="molecule type" value="Genomic_DNA"/>
</dbReference>
<dbReference type="RefSeq" id="WP_153361050.1">
    <property type="nucleotide sequence ID" value="NZ_JABGDC010000002.1"/>
</dbReference>
<accession>A0A562IL13</accession>
<dbReference type="PROSITE" id="PS51186">
    <property type="entry name" value="GNAT"/>
    <property type="match status" value="1"/>
</dbReference>
<evidence type="ECO:0000256" key="1">
    <source>
        <dbReference type="ARBA" id="ARBA00022679"/>
    </source>
</evidence>
<gene>
    <name evidence="4" type="ORF">JD78_00060</name>
</gene>
<evidence type="ECO:0000259" key="3">
    <source>
        <dbReference type="PROSITE" id="PS51186"/>
    </source>
</evidence>
<dbReference type="Proteomes" id="UP000321490">
    <property type="component" value="Unassembled WGS sequence"/>
</dbReference>
<dbReference type="Pfam" id="PF00583">
    <property type="entry name" value="Acetyltransf_1"/>
    <property type="match status" value="1"/>
</dbReference>
<dbReference type="SUPFAM" id="SSF55729">
    <property type="entry name" value="Acyl-CoA N-acyltransferases (Nat)"/>
    <property type="match status" value="1"/>
</dbReference>
<dbReference type="Gene3D" id="3.40.630.30">
    <property type="match status" value="1"/>
</dbReference>
<dbReference type="OrthoDB" id="9796171at2"/>
<comment type="caution">
    <text evidence="4">The sequence shown here is derived from an EMBL/GenBank/DDBJ whole genome shotgun (WGS) entry which is preliminary data.</text>
</comment>
<evidence type="ECO:0000313" key="4">
    <source>
        <dbReference type="EMBL" id="TWH71562.1"/>
    </source>
</evidence>
<evidence type="ECO:0000256" key="2">
    <source>
        <dbReference type="ARBA" id="ARBA00023315"/>
    </source>
</evidence>
<evidence type="ECO:0000313" key="5">
    <source>
        <dbReference type="Proteomes" id="UP000321490"/>
    </source>
</evidence>
<proteinExistence type="predicted"/>
<dbReference type="InterPro" id="IPR050832">
    <property type="entry name" value="Bact_Acetyltransf"/>
</dbReference>
<keyword evidence="1 4" id="KW-0808">Transferase</keyword>
<dbReference type="GO" id="GO:0016747">
    <property type="term" value="F:acyltransferase activity, transferring groups other than amino-acyl groups"/>
    <property type="evidence" value="ECO:0007669"/>
    <property type="project" value="InterPro"/>
</dbReference>
<organism evidence="4 5">
    <name type="scientific">Modestobacter roseus</name>
    <dbReference type="NCBI Taxonomy" id="1181884"/>
    <lineage>
        <taxon>Bacteria</taxon>
        <taxon>Bacillati</taxon>
        <taxon>Actinomycetota</taxon>
        <taxon>Actinomycetes</taxon>
        <taxon>Geodermatophilales</taxon>
        <taxon>Geodermatophilaceae</taxon>
        <taxon>Modestobacter</taxon>
    </lineage>
</organism>
<protein>
    <submittedName>
        <fullName evidence="4">Putative GNAT family N-acyltransferase</fullName>
    </submittedName>
</protein>
<keyword evidence="5" id="KW-1185">Reference proteome</keyword>